<proteinExistence type="inferred from homology"/>
<dbReference type="Gene3D" id="2.170.130.10">
    <property type="entry name" value="TonB-dependent receptor, plug domain"/>
    <property type="match status" value="1"/>
</dbReference>
<keyword evidence="4 7" id="KW-0812">Transmembrane</keyword>
<dbReference type="GO" id="GO:0009279">
    <property type="term" value="C:cell outer membrane"/>
    <property type="evidence" value="ECO:0007669"/>
    <property type="project" value="UniProtKB-SubCell"/>
</dbReference>
<protein>
    <submittedName>
        <fullName evidence="9">TonB-dependent receptor</fullName>
    </submittedName>
</protein>
<evidence type="ECO:0000256" key="5">
    <source>
        <dbReference type="ARBA" id="ARBA00023136"/>
    </source>
</evidence>
<dbReference type="InterPro" id="IPR023996">
    <property type="entry name" value="TonB-dep_OMP_SusC/RagA"/>
</dbReference>
<dbReference type="InterPro" id="IPR012910">
    <property type="entry name" value="Plug_dom"/>
</dbReference>
<dbReference type="InterPro" id="IPR037066">
    <property type="entry name" value="Plug_dom_sf"/>
</dbReference>
<feature type="domain" description="TonB-dependent receptor plug" evidence="8">
    <location>
        <begin position="232"/>
        <end position="337"/>
    </location>
</feature>
<evidence type="ECO:0000313" key="10">
    <source>
        <dbReference type="Proteomes" id="UP000267585"/>
    </source>
</evidence>
<evidence type="ECO:0000256" key="3">
    <source>
        <dbReference type="ARBA" id="ARBA00022452"/>
    </source>
</evidence>
<gene>
    <name evidence="9" type="ORF">EHW67_09295</name>
</gene>
<evidence type="ECO:0000256" key="2">
    <source>
        <dbReference type="ARBA" id="ARBA00022448"/>
    </source>
</evidence>
<keyword evidence="3 7" id="KW-1134">Transmembrane beta strand</keyword>
<keyword evidence="6 7" id="KW-0998">Cell outer membrane</keyword>
<dbReference type="InterPro" id="IPR023997">
    <property type="entry name" value="TonB-dep_OMP_SusC/RagA_CS"/>
</dbReference>
<evidence type="ECO:0000259" key="8">
    <source>
        <dbReference type="Pfam" id="PF07715"/>
    </source>
</evidence>
<comment type="similarity">
    <text evidence="7">Belongs to the TonB-dependent receptor family.</text>
</comment>
<sequence>MFNQPKFKFMKIKFINILFRQRKGLLLFSMRVFIFLLCTSTFGFTTGEIFSQSTKIHIDKDQMVSIDDVFDLLREQTEYTFIYQEDLFKNLPKVQLKKGFIRANRLLETCFAGKDFKLDLKGNKIVIIATGPSFKKQQTLTISGTVLDMDGQPLPGANILEKGTTNGTQADFDGNFSISVDNDSAILVVSYIGFATNEVAITEQSNIKIVLKESAAGLEEVVVVGYGTQSRETVTSSISKVNTKDINNLVYANVTQALQGKVPGLTVINTSGQPGSGPQIVLRGGSSISGGSSPLYIVDGVERGEINGLRSDNIKTIQVLKDATSTAIYGARGSNGVIIITTKTGDVGKSSIIFRSRSGFSAFRNEKFRPIGGEDYIRTARIGQLNSILLGNSVINSFGGDARAASLSSLDNADSYGTGNNLSSNTLYTTMLLNDDNRYLLSQGWSKMADPVTGRDILFKDMDWYDINYSVGIRQENNLSFSGADEKGSFYLNAGLLNDKGVLVNTQYDLFTAVLNSDRKITDHFKVFGKFDISHEMKDQPSGFSSSNYSSGVHLRNAILRSPNIAPSTKYTFGDGSLAPGVNQLMANPDYVNEHLIRDQRKTRWTALLGFNWDITPELNFSPKGSIYHVETLENSSNDAYLNGTTLNSDRIKRTVTAINWIKQFDGVLSYNKTFNEKHNIAATALASYRSLDYFYSNAASQGSPTDVIKTLNGGAEAFQVPTSTTTKDVLIGFASRLIYDYDKRYLFQASVRRDGSSRFGDDNKWGVFKGVSAGWNIHNEGFFNSSFFSNILNTLKIRASFGETGNNNNLGLYTFQGGYGAGVYGGQGVVYKTGLANSGLKWETTRTFDAGLDIGLFDNRITLLADYYKRETTDLLQSLSLPANTGYSSITTNFAELGNKGVELGVNVHIINGQNFNWEFGANYSYNKTAVLKLPDNGVENNRIGGIEVVDPNNTDNTIWVGGYQEGQELGLIYAYKHDGIYENWQEVVDDGIIDTRANGGAGRFVMGTDYQVIDTNGDNVVTIADRVNKGGGDVRWADLNGDKVINSLDRIYIGRSRAPHYGGVINTFTYKNFNLRLNMDYALGHMVYDYETRYRNGRYTANIAMMPSMNNMWTPTNTKTSIAQYYQGDPMGNWNRGSSDMYYKGDYLCIRDVTLNYTMPKKWLNKTPITGVEIYGTGQNLYYFTAYPGYQPEKGGTSDQNSFQYPLPRTFTLGVNLTF</sequence>
<evidence type="ECO:0000256" key="4">
    <source>
        <dbReference type="ARBA" id="ARBA00022692"/>
    </source>
</evidence>
<evidence type="ECO:0000256" key="1">
    <source>
        <dbReference type="ARBA" id="ARBA00004571"/>
    </source>
</evidence>
<evidence type="ECO:0000313" key="9">
    <source>
        <dbReference type="EMBL" id="RTE54108.1"/>
    </source>
</evidence>
<keyword evidence="5 7" id="KW-0472">Membrane</keyword>
<dbReference type="SUPFAM" id="SSF49464">
    <property type="entry name" value="Carboxypeptidase regulatory domain-like"/>
    <property type="match status" value="1"/>
</dbReference>
<dbReference type="EMBL" id="RQPJ01000003">
    <property type="protein sequence ID" value="RTE54108.1"/>
    <property type="molecule type" value="Genomic_DNA"/>
</dbReference>
<dbReference type="NCBIfam" id="TIGR04056">
    <property type="entry name" value="OMP_RagA_SusC"/>
    <property type="match status" value="1"/>
</dbReference>
<dbReference type="NCBIfam" id="TIGR04057">
    <property type="entry name" value="SusC_RagA_signa"/>
    <property type="match status" value="1"/>
</dbReference>
<reference evidence="9 10" key="1">
    <citation type="submission" date="2018-11" db="EMBL/GenBank/DDBJ databases">
        <title>Arenibacter aquaticus sp.nov., a marine bacterium isolated from surface seawater in the South China Sea.</title>
        <authorList>
            <person name="Guo J."/>
            <person name="Sun J."/>
        </authorList>
    </citation>
    <scope>NUCLEOTIDE SEQUENCE [LARGE SCALE GENOMIC DNA]</scope>
    <source>
        <strain evidence="9 10">GUO666</strain>
    </source>
</reference>
<dbReference type="InterPro" id="IPR036942">
    <property type="entry name" value="Beta-barrel_TonB_sf"/>
</dbReference>
<keyword evidence="9" id="KW-0675">Receptor</keyword>
<comment type="caution">
    <text evidence="9">The sequence shown here is derived from an EMBL/GenBank/DDBJ whole genome shotgun (WGS) entry which is preliminary data.</text>
</comment>
<dbReference type="Pfam" id="PF13715">
    <property type="entry name" value="CarbopepD_reg_2"/>
    <property type="match status" value="1"/>
</dbReference>
<dbReference type="FunFam" id="2.60.40.1120:FF:000003">
    <property type="entry name" value="Outer membrane protein Omp121"/>
    <property type="match status" value="1"/>
</dbReference>
<dbReference type="PROSITE" id="PS52016">
    <property type="entry name" value="TONB_DEPENDENT_REC_3"/>
    <property type="match status" value="1"/>
</dbReference>
<dbReference type="Proteomes" id="UP000267585">
    <property type="component" value="Unassembled WGS sequence"/>
</dbReference>
<dbReference type="AlphaFoldDB" id="A0A430K503"/>
<name>A0A430K503_9FLAO</name>
<evidence type="ECO:0000256" key="7">
    <source>
        <dbReference type="PROSITE-ProRule" id="PRU01360"/>
    </source>
</evidence>
<dbReference type="Gene3D" id="2.60.40.1120">
    <property type="entry name" value="Carboxypeptidase-like, regulatory domain"/>
    <property type="match status" value="1"/>
</dbReference>
<dbReference type="Gene3D" id="2.40.170.20">
    <property type="entry name" value="TonB-dependent receptor, beta-barrel domain"/>
    <property type="match status" value="1"/>
</dbReference>
<keyword evidence="10" id="KW-1185">Reference proteome</keyword>
<comment type="subcellular location">
    <subcellularLocation>
        <location evidence="1 7">Cell outer membrane</location>
        <topology evidence="1 7">Multi-pass membrane protein</topology>
    </subcellularLocation>
</comment>
<dbReference type="Pfam" id="PF07715">
    <property type="entry name" value="Plug"/>
    <property type="match status" value="1"/>
</dbReference>
<evidence type="ECO:0000256" key="6">
    <source>
        <dbReference type="ARBA" id="ARBA00023237"/>
    </source>
</evidence>
<dbReference type="SUPFAM" id="SSF56935">
    <property type="entry name" value="Porins"/>
    <property type="match status" value="1"/>
</dbReference>
<organism evidence="9 10">
    <name type="scientific">Arenibacter aquaticus</name>
    <dbReference type="NCBI Taxonomy" id="2489054"/>
    <lineage>
        <taxon>Bacteria</taxon>
        <taxon>Pseudomonadati</taxon>
        <taxon>Bacteroidota</taxon>
        <taxon>Flavobacteriia</taxon>
        <taxon>Flavobacteriales</taxon>
        <taxon>Flavobacteriaceae</taxon>
        <taxon>Arenibacter</taxon>
    </lineage>
</organism>
<keyword evidence="2 7" id="KW-0813">Transport</keyword>
<dbReference type="InterPro" id="IPR039426">
    <property type="entry name" value="TonB-dep_rcpt-like"/>
</dbReference>
<accession>A0A430K503</accession>
<dbReference type="InterPro" id="IPR008969">
    <property type="entry name" value="CarboxyPept-like_regulatory"/>
</dbReference>